<dbReference type="InterPro" id="IPR009078">
    <property type="entry name" value="Ferritin-like_SF"/>
</dbReference>
<dbReference type="InterPro" id="IPR007029">
    <property type="entry name" value="YHS_dom"/>
</dbReference>
<evidence type="ECO:0000256" key="1">
    <source>
        <dbReference type="ARBA" id="ARBA00005381"/>
    </source>
</evidence>
<dbReference type="Proteomes" id="UP000655868">
    <property type="component" value="Unassembled WGS sequence"/>
</dbReference>
<gene>
    <name evidence="3" type="ORF">JGU71_18190</name>
</gene>
<dbReference type="InterPro" id="IPR050697">
    <property type="entry name" value="Adenylyl/Guanylyl_Cyclase_3/4"/>
</dbReference>
<dbReference type="PANTHER" id="PTHR43081:SF19">
    <property type="entry name" value="PH-SENSITIVE ADENYLATE CYCLASE RV1264"/>
    <property type="match status" value="1"/>
</dbReference>
<dbReference type="SUPFAM" id="SSF55073">
    <property type="entry name" value="Nucleotide cyclase"/>
    <property type="match status" value="1"/>
</dbReference>
<dbReference type="Gene3D" id="3.30.70.1230">
    <property type="entry name" value="Nucleotide cyclase"/>
    <property type="match status" value="1"/>
</dbReference>
<dbReference type="AlphaFoldDB" id="A0A934NTD1"/>
<name>A0A934NTD1_9NOCA</name>
<comment type="caution">
    <text evidence="3">The sequence shown here is derived from an EMBL/GenBank/DDBJ whole genome shotgun (WGS) entry which is preliminary data.</text>
</comment>
<dbReference type="GO" id="GO:0004016">
    <property type="term" value="F:adenylate cyclase activity"/>
    <property type="evidence" value="ECO:0007669"/>
    <property type="project" value="UniProtKB-ARBA"/>
</dbReference>
<dbReference type="PANTHER" id="PTHR43081">
    <property type="entry name" value="ADENYLATE CYCLASE, TERMINAL-DIFFERENTIATION SPECIFIC-RELATED"/>
    <property type="match status" value="1"/>
</dbReference>
<keyword evidence="4" id="KW-1185">Reference proteome</keyword>
<comment type="similarity">
    <text evidence="1">Belongs to the adenylyl cyclase class-3 family.</text>
</comment>
<evidence type="ECO:0000259" key="2">
    <source>
        <dbReference type="PROSITE" id="PS50125"/>
    </source>
</evidence>
<dbReference type="GO" id="GO:0006171">
    <property type="term" value="P:cAMP biosynthetic process"/>
    <property type="evidence" value="ECO:0007669"/>
    <property type="project" value="TreeGrafter"/>
</dbReference>
<dbReference type="PROSITE" id="PS50125">
    <property type="entry name" value="GUANYLATE_CYCLASE_2"/>
    <property type="match status" value="1"/>
</dbReference>
<dbReference type="SMART" id="SM00044">
    <property type="entry name" value="CYCc"/>
    <property type="match status" value="1"/>
</dbReference>
<protein>
    <submittedName>
        <fullName evidence="3">YHS domain-containing protein</fullName>
    </submittedName>
</protein>
<dbReference type="InterPro" id="IPR001054">
    <property type="entry name" value="A/G_cyclase"/>
</dbReference>
<organism evidence="3 4">
    <name type="scientific">Antrihabitans stalagmiti</name>
    <dbReference type="NCBI Taxonomy" id="2799499"/>
    <lineage>
        <taxon>Bacteria</taxon>
        <taxon>Bacillati</taxon>
        <taxon>Actinomycetota</taxon>
        <taxon>Actinomycetes</taxon>
        <taxon>Mycobacteriales</taxon>
        <taxon>Nocardiaceae</taxon>
        <taxon>Antrihabitans</taxon>
    </lineage>
</organism>
<reference evidence="3" key="1">
    <citation type="submission" date="2020-12" db="EMBL/GenBank/DDBJ databases">
        <title>Antrihabitans popcorni sp. nov. and Antrihabitans auranticaus sp. nov., isolated from a larva cave.</title>
        <authorList>
            <person name="Lee S.D."/>
            <person name="Kim I.S."/>
        </authorList>
    </citation>
    <scope>NUCLEOTIDE SEQUENCE</scope>
    <source>
        <strain evidence="3">YC3-6</strain>
    </source>
</reference>
<evidence type="ECO:0000313" key="3">
    <source>
        <dbReference type="EMBL" id="MBJ8340820.1"/>
    </source>
</evidence>
<dbReference type="InterPro" id="IPR011017">
    <property type="entry name" value="TRASH_dom"/>
</dbReference>
<dbReference type="Pfam" id="PF04945">
    <property type="entry name" value="YHS"/>
    <property type="match status" value="1"/>
</dbReference>
<dbReference type="CDD" id="cd07302">
    <property type="entry name" value="CHD"/>
    <property type="match status" value="1"/>
</dbReference>
<feature type="domain" description="Guanylate cyclase" evidence="2">
    <location>
        <begin position="15"/>
        <end position="124"/>
    </location>
</feature>
<accession>A0A934NTD1</accession>
<dbReference type="Pfam" id="PF00211">
    <property type="entry name" value="Guanylate_cyc"/>
    <property type="match status" value="1"/>
</dbReference>
<dbReference type="RefSeq" id="WP_199705674.1">
    <property type="nucleotide sequence ID" value="NZ_JAEMNV010000005.1"/>
</dbReference>
<dbReference type="EMBL" id="JAEMNV010000005">
    <property type="protein sequence ID" value="MBJ8340820.1"/>
    <property type="molecule type" value="Genomic_DNA"/>
</dbReference>
<dbReference type="InterPro" id="IPR029787">
    <property type="entry name" value="Nucleotide_cyclase"/>
</dbReference>
<sequence length="239" mass="25505">MSTSRLEPTDPETSAVAFLDLSGFTALTEAHGDQHAADLALQLAAYARSALGNGDRLVKTLGDAVMLTSPTPERALALIVRIVDAWVTRAGNVPILRGGLHYGPVVRRADDVYGNTVNLAARVAGAAKNDQILLTDPIAHAALAAKLPLSHLGPRRFRNITDTVEVYALDIDCLCGQVDPVCRMRIRPDSARARLNYEGVEYDFCSPTCADSFRARPDRYTSAVECGAASDPTSPSGSN</sequence>
<dbReference type="GO" id="GO:0035556">
    <property type="term" value="P:intracellular signal transduction"/>
    <property type="evidence" value="ECO:0007669"/>
    <property type="project" value="InterPro"/>
</dbReference>
<dbReference type="SMART" id="SM00746">
    <property type="entry name" value="TRASH"/>
    <property type="match status" value="1"/>
</dbReference>
<proteinExistence type="inferred from homology"/>
<dbReference type="SUPFAM" id="SSF47240">
    <property type="entry name" value="Ferritin-like"/>
    <property type="match status" value="1"/>
</dbReference>
<evidence type="ECO:0000313" key="4">
    <source>
        <dbReference type="Proteomes" id="UP000655868"/>
    </source>
</evidence>